<comment type="caution">
    <text evidence="2">The sequence shown here is derived from an EMBL/GenBank/DDBJ whole genome shotgun (WGS) entry which is preliminary data.</text>
</comment>
<organism evidence="2 3">
    <name type="scientific">Candolleomyces aberdarensis</name>
    <dbReference type="NCBI Taxonomy" id="2316362"/>
    <lineage>
        <taxon>Eukaryota</taxon>
        <taxon>Fungi</taxon>
        <taxon>Dikarya</taxon>
        <taxon>Basidiomycota</taxon>
        <taxon>Agaricomycotina</taxon>
        <taxon>Agaricomycetes</taxon>
        <taxon>Agaricomycetidae</taxon>
        <taxon>Agaricales</taxon>
        <taxon>Agaricineae</taxon>
        <taxon>Psathyrellaceae</taxon>
        <taxon>Candolleomyces</taxon>
    </lineage>
</organism>
<dbReference type="EMBL" id="SDEE01001654">
    <property type="protein sequence ID" value="RXW11719.1"/>
    <property type="molecule type" value="Genomic_DNA"/>
</dbReference>
<feature type="region of interest" description="Disordered" evidence="1">
    <location>
        <begin position="306"/>
        <end position="328"/>
    </location>
</feature>
<dbReference type="STRING" id="2316362.A0A4Q2CZ12"/>
<name>A0A4Q2CZ12_9AGAR</name>
<evidence type="ECO:0000313" key="2">
    <source>
        <dbReference type="EMBL" id="RXW11719.1"/>
    </source>
</evidence>
<feature type="region of interest" description="Disordered" evidence="1">
    <location>
        <begin position="34"/>
        <end position="80"/>
    </location>
</feature>
<feature type="compositionally biased region" description="Low complexity" evidence="1">
    <location>
        <begin position="34"/>
        <end position="45"/>
    </location>
</feature>
<evidence type="ECO:0000256" key="1">
    <source>
        <dbReference type="SAM" id="MobiDB-lite"/>
    </source>
</evidence>
<protein>
    <submittedName>
        <fullName evidence="2">Uncharacterized protein</fullName>
    </submittedName>
</protein>
<evidence type="ECO:0000313" key="3">
    <source>
        <dbReference type="Proteomes" id="UP000290288"/>
    </source>
</evidence>
<reference evidence="2 3" key="1">
    <citation type="submission" date="2019-01" db="EMBL/GenBank/DDBJ databases">
        <title>Draft genome sequence of Psathyrella aberdarensis IHI B618.</title>
        <authorList>
            <person name="Buettner E."/>
            <person name="Kellner H."/>
        </authorList>
    </citation>
    <scope>NUCLEOTIDE SEQUENCE [LARGE SCALE GENOMIC DNA]</scope>
    <source>
        <strain evidence="2 3">IHI B618</strain>
    </source>
</reference>
<proteinExistence type="predicted"/>
<dbReference type="AlphaFoldDB" id="A0A4Q2CZ12"/>
<dbReference type="OrthoDB" id="3248986at2759"/>
<feature type="compositionally biased region" description="Pro residues" evidence="1">
    <location>
        <begin position="46"/>
        <end position="72"/>
    </location>
</feature>
<accession>A0A4Q2CZ12</accession>
<gene>
    <name evidence="2" type="ORF">EST38_g14137</name>
</gene>
<feature type="compositionally biased region" description="Polar residues" evidence="1">
    <location>
        <begin position="100"/>
        <end position="115"/>
    </location>
</feature>
<keyword evidence="3" id="KW-1185">Reference proteome</keyword>
<feature type="region of interest" description="Disordered" evidence="1">
    <location>
        <begin position="93"/>
        <end position="115"/>
    </location>
</feature>
<sequence>MLEACPCKQCCDKPLAAKLMTRRQVQGHIRYHGLPVADSSDSSPASSPPPNPPPPASPRQPSPPLPASPQPPLDLGFGAQDQLDPVQVGLDAGLAPRQASPPQAVQPPTQRIPDTTWTRVRLRQEEDAPADPAADQDQLAEGSSIFDAPAYSRNEAPWYRMAYLQAVVNNVVKNLPVRDTNEILAADIARHELQDEVYGALCPNIQLPYNTTIPPVTTLSSAKRRLGIDADQWITEYAACPSCWKLYPPKKVQAMESPDCEMDGCEGTVWDLKVDKNGKESRVPRLIVPQVSLIQSIRRMVRRKGFGRRLRDSRNSPQNQNDDPDFVMKDIHDGSLWHELKTQIYREVGDQGTVRDVGNDGAEGTL</sequence>
<dbReference type="Proteomes" id="UP000290288">
    <property type="component" value="Unassembled WGS sequence"/>
</dbReference>